<dbReference type="Proteomes" id="UP000193553">
    <property type="component" value="Unassembled WGS sequence"/>
</dbReference>
<dbReference type="AlphaFoldDB" id="A0A1X3G6S6"/>
<feature type="chain" id="PRO_5011905922" evidence="1">
    <location>
        <begin position="27"/>
        <end position="84"/>
    </location>
</feature>
<proteinExistence type="predicted"/>
<accession>A0A1X3G6S6</accession>
<evidence type="ECO:0000313" key="2">
    <source>
        <dbReference type="EMBL" id="OSJ18924.1"/>
    </source>
</evidence>
<reference evidence="2 3" key="1">
    <citation type="submission" date="2017-03" db="EMBL/GenBank/DDBJ databases">
        <title>Whole genome sequences of fourteen strains of Bradyrhizobium canariense and one strain of Bradyrhizobium japonicum isolated from Lupinus (Papilionoideae: Genisteae) species in Algeria.</title>
        <authorList>
            <person name="Crovadore J."/>
            <person name="Chekireb D."/>
            <person name="Brachmann A."/>
            <person name="Chablais R."/>
            <person name="Cochard B."/>
            <person name="Lefort F."/>
        </authorList>
    </citation>
    <scope>NUCLEOTIDE SEQUENCE [LARGE SCALE GENOMIC DNA]</scope>
    <source>
        <strain evidence="2 3">UBMA195</strain>
    </source>
</reference>
<comment type="caution">
    <text evidence="2">The sequence shown here is derived from an EMBL/GenBank/DDBJ whole genome shotgun (WGS) entry which is preliminary data.</text>
</comment>
<feature type="signal peptide" evidence="1">
    <location>
        <begin position="1"/>
        <end position="26"/>
    </location>
</feature>
<dbReference type="RefSeq" id="WP_085357280.1">
    <property type="nucleotide sequence ID" value="NZ_NAFD01000130.1"/>
</dbReference>
<name>A0A1X3G6S6_9BRAD</name>
<dbReference type="EMBL" id="NAFI01000121">
    <property type="protein sequence ID" value="OSJ18924.1"/>
    <property type="molecule type" value="Genomic_DNA"/>
</dbReference>
<sequence>MTTSRTSLITAAGIFAMTLFASSAQMANAGGLGLDWLSNKPYVECIKQARMLADVSSIVRGPVYREASFEQGRHQCNRRYYGHE</sequence>
<organism evidence="2 3">
    <name type="scientific">Bradyrhizobium canariense</name>
    <dbReference type="NCBI Taxonomy" id="255045"/>
    <lineage>
        <taxon>Bacteria</taxon>
        <taxon>Pseudomonadati</taxon>
        <taxon>Pseudomonadota</taxon>
        <taxon>Alphaproteobacteria</taxon>
        <taxon>Hyphomicrobiales</taxon>
        <taxon>Nitrobacteraceae</taxon>
        <taxon>Bradyrhizobium</taxon>
    </lineage>
</organism>
<evidence type="ECO:0000313" key="3">
    <source>
        <dbReference type="Proteomes" id="UP000193553"/>
    </source>
</evidence>
<protein>
    <submittedName>
        <fullName evidence="2">Uncharacterized protein</fullName>
    </submittedName>
</protein>
<keyword evidence="1" id="KW-0732">Signal</keyword>
<evidence type="ECO:0000256" key="1">
    <source>
        <dbReference type="SAM" id="SignalP"/>
    </source>
</evidence>
<gene>
    <name evidence="2" type="ORF">BSZ18_01330</name>
</gene>